<protein>
    <submittedName>
        <fullName evidence="2">Uncharacterized protein</fullName>
    </submittedName>
</protein>
<feature type="compositionally biased region" description="Low complexity" evidence="1">
    <location>
        <begin position="449"/>
        <end position="467"/>
    </location>
</feature>
<proteinExistence type="predicted"/>
<accession>A0AAN6SCF7</accession>
<keyword evidence="3" id="KW-1185">Reference proteome</keyword>
<feature type="region of interest" description="Disordered" evidence="1">
    <location>
        <begin position="390"/>
        <end position="413"/>
    </location>
</feature>
<reference evidence="2" key="2">
    <citation type="submission" date="2023-06" db="EMBL/GenBank/DDBJ databases">
        <authorList>
            <consortium name="Lawrence Berkeley National Laboratory"/>
            <person name="Mondo S.J."/>
            <person name="Hensen N."/>
            <person name="Bonometti L."/>
            <person name="Westerberg I."/>
            <person name="Brannstrom I.O."/>
            <person name="Guillou S."/>
            <person name="Cros-Aarteil S."/>
            <person name="Calhoun S."/>
            <person name="Haridas S."/>
            <person name="Kuo A."/>
            <person name="Pangilinan J."/>
            <person name="Riley R."/>
            <person name="Labutti K."/>
            <person name="Andreopoulos B."/>
            <person name="Lipzen A."/>
            <person name="Chen C."/>
            <person name="Yanf M."/>
            <person name="Daum C."/>
            <person name="Ng V."/>
            <person name="Clum A."/>
            <person name="Steindorff A."/>
            <person name="Ohm R."/>
            <person name="Martin F."/>
            <person name="Silar P."/>
            <person name="Natvig D."/>
            <person name="Lalanne C."/>
            <person name="Gautier V."/>
            <person name="Ament-Velasquez S.L."/>
            <person name="Kruys A."/>
            <person name="Hutchinson M.I."/>
            <person name="Powell A.J."/>
            <person name="Barry K."/>
            <person name="Miller A.N."/>
            <person name="Grigoriev I.V."/>
            <person name="Debuchy R."/>
            <person name="Gladieux P."/>
            <person name="Thoren M.H."/>
            <person name="Johannesson H."/>
        </authorList>
    </citation>
    <scope>NUCLEOTIDE SEQUENCE</scope>
    <source>
        <strain evidence="2">CBS 626.80</strain>
    </source>
</reference>
<dbReference type="Proteomes" id="UP001303222">
    <property type="component" value="Unassembled WGS sequence"/>
</dbReference>
<feature type="region of interest" description="Disordered" evidence="1">
    <location>
        <begin position="73"/>
        <end position="107"/>
    </location>
</feature>
<evidence type="ECO:0000313" key="3">
    <source>
        <dbReference type="Proteomes" id="UP001303222"/>
    </source>
</evidence>
<feature type="region of interest" description="Disordered" evidence="1">
    <location>
        <begin position="439"/>
        <end position="467"/>
    </location>
</feature>
<evidence type="ECO:0000256" key="1">
    <source>
        <dbReference type="SAM" id="MobiDB-lite"/>
    </source>
</evidence>
<feature type="region of interest" description="Disordered" evidence="1">
    <location>
        <begin position="304"/>
        <end position="326"/>
    </location>
</feature>
<evidence type="ECO:0000313" key="2">
    <source>
        <dbReference type="EMBL" id="KAK3948484.1"/>
    </source>
</evidence>
<organism evidence="2 3">
    <name type="scientific">Pseudoneurospora amorphoporcata</name>
    <dbReference type="NCBI Taxonomy" id="241081"/>
    <lineage>
        <taxon>Eukaryota</taxon>
        <taxon>Fungi</taxon>
        <taxon>Dikarya</taxon>
        <taxon>Ascomycota</taxon>
        <taxon>Pezizomycotina</taxon>
        <taxon>Sordariomycetes</taxon>
        <taxon>Sordariomycetidae</taxon>
        <taxon>Sordariales</taxon>
        <taxon>Sordariaceae</taxon>
        <taxon>Pseudoneurospora</taxon>
    </lineage>
</organism>
<sequence>MLNATQAIGSYYSSNGDAMDLDPVDPAFAPTLNNLYRPITPSRPQPPQAQPRIPREVLERVAANIKLVQEALKLPRGDQDAQEAPSTPPSRSIVPGPDNNVQPSPVDGDDLLKRLQQTLDNLPDDILELAPVHLPSLPPDILTVHKLFHFFRATPPKMGCVIPNSERQIWYTPTQQDYVALNSIPKGAPEIVGIYLDKPEYLTSYLTDGCGFVQGWIPFDKTQWCTCRYDVGNKRFVTQSGNETGALVVGYRTPWAPICNGCRGDRSVEVRVLDYLARWFSFSVPPGGYIVDIMGACTQTEELHQAGDGTGPSTPNGPEPEPEGQAAVELTANSQAALRRVDMLIQGDAVKSPTRKSKRRRGDEEVDAAGDMSKRPRVILEKRHRLPDGPLSLHDPFVDGPSAGNPFSEAGGHMMLSDDDEDFGPSAAPPLPYNTPHVGTANNRTITHNNNDPQAPQQPQSVNPPAGGIPPAAVAQVHAHFALKNPGPGGLPPKATAEEVLALWAVQNKTHDESPVALPAGQHCNTCKNPRRPPAQNNQRKCQRCSDLHYEIRQLNFARGWCTNAGCDRHVGFPRPMKAFGEPFAYCQQCRDAKQQKRDTNKKKT</sequence>
<comment type="caution">
    <text evidence="2">The sequence shown here is derived from an EMBL/GenBank/DDBJ whole genome shotgun (WGS) entry which is preliminary data.</text>
</comment>
<reference evidence="2" key="1">
    <citation type="journal article" date="2023" name="Mol. Phylogenet. Evol.">
        <title>Genome-scale phylogeny and comparative genomics of the fungal order Sordariales.</title>
        <authorList>
            <person name="Hensen N."/>
            <person name="Bonometti L."/>
            <person name="Westerberg I."/>
            <person name="Brannstrom I.O."/>
            <person name="Guillou S."/>
            <person name="Cros-Aarteil S."/>
            <person name="Calhoun S."/>
            <person name="Haridas S."/>
            <person name="Kuo A."/>
            <person name="Mondo S."/>
            <person name="Pangilinan J."/>
            <person name="Riley R."/>
            <person name="LaButti K."/>
            <person name="Andreopoulos B."/>
            <person name="Lipzen A."/>
            <person name="Chen C."/>
            <person name="Yan M."/>
            <person name="Daum C."/>
            <person name="Ng V."/>
            <person name="Clum A."/>
            <person name="Steindorff A."/>
            <person name="Ohm R.A."/>
            <person name="Martin F."/>
            <person name="Silar P."/>
            <person name="Natvig D.O."/>
            <person name="Lalanne C."/>
            <person name="Gautier V."/>
            <person name="Ament-Velasquez S.L."/>
            <person name="Kruys A."/>
            <person name="Hutchinson M.I."/>
            <person name="Powell A.J."/>
            <person name="Barry K."/>
            <person name="Miller A.N."/>
            <person name="Grigoriev I.V."/>
            <person name="Debuchy R."/>
            <person name="Gladieux P."/>
            <person name="Hiltunen Thoren M."/>
            <person name="Johannesson H."/>
        </authorList>
    </citation>
    <scope>NUCLEOTIDE SEQUENCE</scope>
    <source>
        <strain evidence="2">CBS 626.80</strain>
    </source>
</reference>
<gene>
    <name evidence="2" type="ORF">QBC32DRAFT_245678</name>
</gene>
<dbReference type="EMBL" id="MU859261">
    <property type="protein sequence ID" value="KAK3948484.1"/>
    <property type="molecule type" value="Genomic_DNA"/>
</dbReference>
<name>A0AAN6SCF7_9PEZI</name>
<feature type="region of interest" description="Disordered" evidence="1">
    <location>
        <begin position="344"/>
        <end position="378"/>
    </location>
</feature>
<dbReference type="AlphaFoldDB" id="A0AAN6SCF7"/>